<evidence type="ECO:0000256" key="1">
    <source>
        <dbReference type="SAM" id="MobiDB-lite"/>
    </source>
</evidence>
<reference evidence="2 3" key="1">
    <citation type="submission" date="2021-06" db="EMBL/GenBank/DDBJ databases">
        <authorList>
            <person name="Palmer J.M."/>
        </authorList>
    </citation>
    <scope>NUCLEOTIDE SEQUENCE [LARGE SCALE GENOMIC DNA]</scope>
    <source>
        <strain evidence="2 3">AS_MEX2019</strain>
        <tissue evidence="2">Muscle</tissue>
    </source>
</reference>
<keyword evidence="3" id="KW-1185">Reference proteome</keyword>
<comment type="caution">
    <text evidence="2">The sequence shown here is derived from an EMBL/GenBank/DDBJ whole genome shotgun (WGS) entry which is preliminary data.</text>
</comment>
<evidence type="ECO:0000313" key="3">
    <source>
        <dbReference type="Proteomes" id="UP001469553"/>
    </source>
</evidence>
<dbReference type="EMBL" id="JAHRIP010084698">
    <property type="protein sequence ID" value="MEQ2313413.1"/>
    <property type="molecule type" value="Genomic_DNA"/>
</dbReference>
<proteinExistence type="predicted"/>
<sequence length="102" mass="11136">MHTMSPVRNKAAIVNSPNFTAACRNPVFLFSFSSTSTLCQDQSGLSHQQKPEAPASSSFSAGFDTPRLPAIHMSSHCNLFPFVKQRVSVTKKRENAGTTESF</sequence>
<protein>
    <submittedName>
        <fullName evidence="2">Uncharacterized protein</fullName>
    </submittedName>
</protein>
<evidence type="ECO:0000313" key="2">
    <source>
        <dbReference type="EMBL" id="MEQ2313413.1"/>
    </source>
</evidence>
<name>A0ABV1A7J8_9TELE</name>
<gene>
    <name evidence="2" type="ORF">AMECASPLE_001745</name>
</gene>
<feature type="region of interest" description="Disordered" evidence="1">
    <location>
        <begin position="41"/>
        <end position="61"/>
    </location>
</feature>
<organism evidence="2 3">
    <name type="scientific">Ameca splendens</name>
    <dbReference type="NCBI Taxonomy" id="208324"/>
    <lineage>
        <taxon>Eukaryota</taxon>
        <taxon>Metazoa</taxon>
        <taxon>Chordata</taxon>
        <taxon>Craniata</taxon>
        <taxon>Vertebrata</taxon>
        <taxon>Euteleostomi</taxon>
        <taxon>Actinopterygii</taxon>
        <taxon>Neopterygii</taxon>
        <taxon>Teleostei</taxon>
        <taxon>Neoteleostei</taxon>
        <taxon>Acanthomorphata</taxon>
        <taxon>Ovalentaria</taxon>
        <taxon>Atherinomorphae</taxon>
        <taxon>Cyprinodontiformes</taxon>
        <taxon>Goodeidae</taxon>
        <taxon>Ameca</taxon>
    </lineage>
</organism>
<dbReference type="Proteomes" id="UP001469553">
    <property type="component" value="Unassembled WGS sequence"/>
</dbReference>
<accession>A0ABV1A7J8</accession>